<dbReference type="PROSITE" id="PS51144">
    <property type="entry name" value="ALPHA_CA_2"/>
    <property type="match status" value="1"/>
</dbReference>
<dbReference type="RefSeq" id="XP_065656374.1">
    <property type="nucleotide sequence ID" value="XM_065800302.1"/>
</dbReference>
<sequence length="297" mass="34554">MTKDTKKKENEVESSDYPSGLLWDSSQAQVSQHWKKIWKFLNSKKTRQSPINIDTKNVQHDESLTPLNLDRQNILVHVTNIGWNISFKADNVNAITLTGAGLVHNYAFREMHFHWGEVHKGKCELGCEHTIDGKRYAAEFHAVHWNTDLYQTENEAIANPDGLAVIGILMDANEKYEDNKEFEVFLEMFDKVPYMNNSASFNVDPYLLFPKNLNHYFTYPGSLTMPPLTENVTWTVLPDIVRISLNQLERMSKNNPREEWEQHNCYKFQRQSDSSTITNNFRYTQPINDRVVRSPLP</sequence>
<feature type="domain" description="Alpha-carbonic anhydrase" evidence="7">
    <location>
        <begin position="21"/>
        <end position="296"/>
    </location>
</feature>
<accession>A0ABM4C481</accession>
<name>A0ABM4C481_HYDVU</name>
<evidence type="ECO:0000313" key="8">
    <source>
        <dbReference type="Proteomes" id="UP001652625"/>
    </source>
</evidence>
<dbReference type="Gene3D" id="3.10.200.10">
    <property type="entry name" value="Alpha carbonic anhydrase"/>
    <property type="match status" value="1"/>
</dbReference>
<protein>
    <recommendedName>
        <fullName evidence="2">carbonic anhydrase</fullName>
        <ecNumber evidence="2">4.2.1.1</ecNumber>
    </recommendedName>
</protein>
<keyword evidence="4" id="KW-0862">Zinc</keyword>
<comment type="catalytic activity">
    <reaction evidence="6">
        <text>hydrogencarbonate + H(+) = CO2 + H2O</text>
        <dbReference type="Rhea" id="RHEA:10748"/>
        <dbReference type="ChEBI" id="CHEBI:15377"/>
        <dbReference type="ChEBI" id="CHEBI:15378"/>
        <dbReference type="ChEBI" id="CHEBI:16526"/>
        <dbReference type="ChEBI" id="CHEBI:17544"/>
        <dbReference type="EC" id="4.2.1.1"/>
    </reaction>
</comment>
<evidence type="ECO:0000256" key="3">
    <source>
        <dbReference type="ARBA" id="ARBA00022723"/>
    </source>
</evidence>
<evidence type="ECO:0000256" key="5">
    <source>
        <dbReference type="ARBA" id="ARBA00023239"/>
    </source>
</evidence>
<keyword evidence="8" id="KW-1185">Reference proteome</keyword>
<dbReference type="CDD" id="cd00326">
    <property type="entry name" value="alpha_CA"/>
    <property type="match status" value="1"/>
</dbReference>
<dbReference type="EC" id="4.2.1.1" evidence="2"/>
<evidence type="ECO:0000259" key="7">
    <source>
        <dbReference type="PROSITE" id="PS51144"/>
    </source>
</evidence>
<organism evidence="8 9">
    <name type="scientific">Hydra vulgaris</name>
    <name type="common">Hydra</name>
    <name type="synonym">Hydra attenuata</name>
    <dbReference type="NCBI Taxonomy" id="6087"/>
    <lineage>
        <taxon>Eukaryota</taxon>
        <taxon>Metazoa</taxon>
        <taxon>Cnidaria</taxon>
        <taxon>Hydrozoa</taxon>
        <taxon>Hydroidolina</taxon>
        <taxon>Anthoathecata</taxon>
        <taxon>Aplanulata</taxon>
        <taxon>Hydridae</taxon>
        <taxon>Hydra</taxon>
    </lineage>
</organism>
<keyword evidence="5" id="KW-0456">Lyase</keyword>
<evidence type="ECO:0000256" key="1">
    <source>
        <dbReference type="ARBA" id="ARBA00010718"/>
    </source>
</evidence>
<dbReference type="PANTHER" id="PTHR18952">
    <property type="entry name" value="CARBONIC ANHYDRASE"/>
    <property type="match status" value="1"/>
</dbReference>
<dbReference type="Pfam" id="PF00194">
    <property type="entry name" value="Carb_anhydrase"/>
    <property type="match status" value="1"/>
</dbReference>
<evidence type="ECO:0000256" key="2">
    <source>
        <dbReference type="ARBA" id="ARBA00012925"/>
    </source>
</evidence>
<dbReference type="SMART" id="SM01057">
    <property type="entry name" value="Carb_anhydrase"/>
    <property type="match status" value="1"/>
</dbReference>
<evidence type="ECO:0000256" key="6">
    <source>
        <dbReference type="ARBA" id="ARBA00048348"/>
    </source>
</evidence>
<dbReference type="SUPFAM" id="SSF51069">
    <property type="entry name" value="Carbonic anhydrase"/>
    <property type="match status" value="1"/>
</dbReference>
<dbReference type="Proteomes" id="UP001652625">
    <property type="component" value="Chromosome 06"/>
</dbReference>
<proteinExistence type="inferred from homology"/>
<gene>
    <name evidence="9" type="primary">LOC100215695</name>
</gene>
<dbReference type="InterPro" id="IPR001148">
    <property type="entry name" value="CA_dom"/>
</dbReference>
<evidence type="ECO:0000313" key="9">
    <source>
        <dbReference type="RefSeq" id="XP_065656374.1"/>
    </source>
</evidence>
<comment type="similarity">
    <text evidence="1">Belongs to the alpha-carbonic anhydrase family.</text>
</comment>
<evidence type="ECO:0000256" key="4">
    <source>
        <dbReference type="ARBA" id="ARBA00022833"/>
    </source>
</evidence>
<dbReference type="InterPro" id="IPR036398">
    <property type="entry name" value="CA_dom_sf"/>
</dbReference>
<dbReference type="InterPro" id="IPR023561">
    <property type="entry name" value="Carbonic_anhydrase_a-class"/>
</dbReference>
<dbReference type="PANTHER" id="PTHR18952:SF265">
    <property type="entry name" value="CARBONIC ANHYDRASE"/>
    <property type="match status" value="1"/>
</dbReference>
<keyword evidence="3" id="KW-0479">Metal-binding</keyword>
<dbReference type="GeneID" id="100215695"/>
<reference evidence="9" key="1">
    <citation type="submission" date="2025-08" db="UniProtKB">
        <authorList>
            <consortium name="RefSeq"/>
        </authorList>
    </citation>
    <scope>IDENTIFICATION</scope>
</reference>